<dbReference type="Pfam" id="PF00486">
    <property type="entry name" value="Trans_reg_C"/>
    <property type="match status" value="1"/>
</dbReference>
<evidence type="ECO:0000256" key="5">
    <source>
        <dbReference type="ARBA" id="ARBA00023163"/>
    </source>
</evidence>
<dbReference type="SMART" id="SM00448">
    <property type="entry name" value="REC"/>
    <property type="match status" value="1"/>
</dbReference>
<dbReference type="Gene3D" id="1.10.10.10">
    <property type="entry name" value="Winged helix-like DNA-binding domain superfamily/Winged helix DNA-binding domain"/>
    <property type="match status" value="1"/>
</dbReference>
<keyword evidence="1 6" id="KW-0597">Phosphoprotein</keyword>
<dbReference type="RefSeq" id="WP_283741291.1">
    <property type="nucleotide sequence ID" value="NZ_JASJEV010000008.1"/>
</dbReference>
<dbReference type="InterPro" id="IPR011006">
    <property type="entry name" value="CheY-like_superfamily"/>
</dbReference>
<evidence type="ECO:0000256" key="3">
    <source>
        <dbReference type="ARBA" id="ARBA00023015"/>
    </source>
</evidence>
<dbReference type="Proteomes" id="UP001321492">
    <property type="component" value="Unassembled WGS sequence"/>
</dbReference>
<evidence type="ECO:0000256" key="7">
    <source>
        <dbReference type="PROSITE-ProRule" id="PRU01091"/>
    </source>
</evidence>
<dbReference type="InterPro" id="IPR001789">
    <property type="entry name" value="Sig_transdc_resp-reg_receiver"/>
</dbReference>
<feature type="modified residue" description="4-aspartylphosphate" evidence="6">
    <location>
        <position position="65"/>
    </location>
</feature>
<name>A0ABT7AIU9_9HYPH</name>
<gene>
    <name evidence="10" type="ORF">QNA08_13715</name>
</gene>
<feature type="DNA-binding region" description="OmpR/PhoB-type" evidence="7">
    <location>
        <begin position="144"/>
        <end position="244"/>
    </location>
</feature>
<proteinExistence type="predicted"/>
<evidence type="ECO:0000256" key="6">
    <source>
        <dbReference type="PROSITE-ProRule" id="PRU00169"/>
    </source>
</evidence>
<evidence type="ECO:0000313" key="11">
    <source>
        <dbReference type="Proteomes" id="UP001321492"/>
    </source>
</evidence>
<sequence length="246" mass="27363">MSALKPKTALPDDAPHVLVVDDDRRLRDLLARYLGDNGYRVTTAANAAEAEAKLEHMVFDLIVLDVMMPGESGFDFARRLRRTSHVPILMLTARTDTADRVQGLEIGADDYLPKPFEPRELLLRIGNILKRSNGNGQNDAKVAPEAVRFGAFLFRLDRGELRRGDEIVRITDREREILTVLASRAGEQVPREDLAGQGGAAQGAAANERTVDVQINRLRRKIEQDPGNPMFLQTVRGIGYRLLIDG</sequence>
<evidence type="ECO:0000256" key="4">
    <source>
        <dbReference type="ARBA" id="ARBA00023125"/>
    </source>
</evidence>
<accession>A0ABT7AIU9</accession>
<keyword evidence="3" id="KW-0805">Transcription regulation</keyword>
<feature type="domain" description="Response regulatory" evidence="8">
    <location>
        <begin position="16"/>
        <end position="129"/>
    </location>
</feature>
<feature type="domain" description="OmpR/PhoB-type" evidence="9">
    <location>
        <begin position="144"/>
        <end position="244"/>
    </location>
</feature>
<dbReference type="PROSITE" id="PS51755">
    <property type="entry name" value="OMPR_PHOB"/>
    <property type="match status" value="1"/>
</dbReference>
<evidence type="ECO:0000259" key="8">
    <source>
        <dbReference type="PROSITE" id="PS50110"/>
    </source>
</evidence>
<evidence type="ECO:0000259" key="9">
    <source>
        <dbReference type="PROSITE" id="PS51755"/>
    </source>
</evidence>
<evidence type="ECO:0000256" key="1">
    <source>
        <dbReference type="ARBA" id="ARBA00022553"/>
    </source>
</evidence>
<keyword evidence="4 7" id="KW-0238">DNA-binding</keyword>
<dbReference type="InterPro" id="IPR016032">
    <property type="entry name" value="Sig_transdc_resp-reg_C-effctor"/>
</dbReference>
<dbReference type="PANTHER" id="PTHR48111:SF4">
    <property type="entry name" value="DNA-BINDING DUAL TRANSCRIPTIONAL REGULATOR OMPR"/>
    <property type="match status" value="1"/>
</dbReference>
<dbReference type="PROSITE" id="PS50110">
    <property type="entry name" value="RESPONSE_REGULATORY"/>
    <property type="match status" value="1"/>
</dbReference>
<dbReference type="InterPro" id="IPR036388">
    <property type="entry name" value="WH-like_DNA-bd_sf"/>
</dbReference>
<comment type="caution">
    <text evidence="10">The sequence shown here is derived from an EMBL/GenBank/DDBJ whole genome shotgun (WGS) entry which is preliminary data.</text>
</comment>
<dbReference type="CDD" id="cd00383">
    <property type="entry name" value="trans_reg_C"/>
    <property type="match status" value="1"/>
</dbReference>
<dbReference type="SMART" id="SM00862">
    <property type="entry name" value="Trans_reg_C"/>
    <property type="match status" value="1"/>
</dbReference>
<keyword evidence="5" id="KW-0804">Transcription</keyword>
<dbReference type="SUPFAM" id="SSF46894">
    <property type="entry name" value="C-terminal effector domain of the bipartite response regulators"/>
    <property type="match status" value="1"/>
</dbReference>
<dbReference type="EMBL" id="JASJEV010000008">
    <property type="protein sequence ID" value="MDJ1159293.1"/>
    <property type="molecule type" value="Genomic_DNA"/>
</dbReference>
<organism evidence="10 11">
    <name type="scientific">Chelatococcus albus</name>
    <dbReference type="NCBI Taxonomy" id="3047466"/>
    <lineage>
        <taxon>Bacteria</taxon>
        <taxon>Pseudomonadati</taxon>
        <taxon>Pseudomonadota</taxon>
        <taxon>Alphaproteobacteria</taxon>
        <taxon>Hyphomicrobiales</taxon>
        <taxon>Chelatococcaceae</taxon>
        <taxon>Chelatococcus</taxon>
    </lineage>
</organism>
<keyword evidence="11" id="KW-1185">Reference proteome</keyword>
<keyword evidence="2" id="KW-0902">Two-component regulatory system</keyword>
<dbReference type="PANTHER" id="PTHR48111">
    <property type="entry name" value="REGULATOR OF RPOS"/>
    <property type="match status" value="1"/>
</dbReference>
<reference evidence="10 11" key="1">
    <citation type="submission" date="2023-05" db="EMBL/GenBank/DDBJ databases">
        <title>Chelatococcus sp. nov., a moderately thermophilic bacterium isolated from hot spring microbial mat.</title>
        <authorList>
            <person name="Hu C.-J."/>
            <person name="Li W.-J."/>
        </authorList>
    </citation>
    <scope>NUCLEOTIDE SEQUENCE [LARGE SCALE GENOMIC DNA]</scope>
    <source>
        <strain evidence="10 11">SYSU G07232</strain>
    </source>
</reference>
<dbReference type="InterPro" id="IPR039420">
    <property type="entry name" value="WalR-like"/>
</dbReference>
<protein>
    <submittedName>
        <fullName evidence="10">Response regulator transcription factor</fullName>
    </submittedName>
</protein>
<dbReference type="SUPFAM" id="SSF52172">
    <property type="entry name" value="CheY-like"/>
    <property type="match status" value="1"/>
</dbReference>
<evidence type="ECO:0000256" key="2">
    <source>
        <dbReference type="ARBA" id="ARBA00023012"/>
    </source>
</evidence>
<evidence type="ECO:0000313" key="10">
    <source>
        <dbReference type="EMBL" id="MDJ1159293.1"/>
    </source>
</evidence>
<dbReference type="InterPro" id="IPR001867">
    <property type="entry name" value="OmpR/PhoB-type_DNA-bd"/>
</dbReference>
<dbReference type="Gene3D" id="6.10.250.690">
    <property type="match status" value="1"/>
</dbReference>
<dbReference type="Gene3D" id="3.40.50.2300">
    <property type="match status" value="1"/>
</dbReference>
<dbReference type="Pfam" id="PF00072">
    <property type="entry name" value="Response_reg"/>
    <property type="match status" value="1"/>
</dbReference>